<dbReference type="AlphaFoldDB" id="A0AAN5D970"/>
<comment type="caution">
    <text evidence="1">The sequence shown here is derived from an EMBL/GenBank/DDBJ whole genome shotgun (WGS) entry which is preliminary data.</text>
</comment>
<organism evidence="1 2">
    <name type="scientific">Pristionchus mayeri</name>
    <dbReference type="NCBI Taxonomy" id="1317129"/>
    <lineage>
        <taxon>Eukaryota</taxon>
        <taxon>Metazoa</taxon>
        <taxon>Ecdysozoa</taxon>
        <taxon>Nematoda</taxon>
        <taxon>Chromadorea</taxon>
        <taxon>Rhabditida</taxon>
        <taxon>Rhabditina</taxon>
        <taxon>Diplogasteromorpha</taxon>
        <taxon>Diplogasteroidea</taxon>
        <taxon>Neodiplogasteridae</taxon>
        <taxon>Pristionchus</taxon>
    </lineage>
</organism>
<sequence>IPQLPLTRLESRVVLYLPTPPFDVEEEAAVFSCGFHDFPCVPMLLSVPVCFPVENKCGQVQSGDEVFRVKPVEDVMQGGSDDSGRKQV</sequence>
<name>A0AAN5D970_9BILA</name>
<dbReference type="EMBL" id="BTRK01000006">
    <property type="protein sequence ID" value="GMR57789.1"/>
    <property type="molecule type" value="Genomic_DNA"/>
</dbReference>
<keyword evidence="2" id="KW-1185">Reference proteome</keyword>
<feature type="non-terminal residue" evidence="1">
    <location>
        <position position="1"/>
    </location>
</feature>
<feature type="non-terminal residue" evidence="1">
    <location>
        <position position="88"/>
    </location>
</feature>
<evidence type="ECO:0000313" key="1">
    <source>
        <dbReference type="EMBL" id="GMR57789.1"/>
    </source>
</evidence>
<reference evidence="2" key="1">
    <citation type="submission" date="2022-10" db="EMBL/GenBank/DDBJ databases">
        <title>Genome assembly of Pristionchus species.</title>
        <authorList>
            <person name="Yoshida K."/>
            <person name="Sommer R.J."/>
        </authorList>
    </citation>
    <scope>NUCLEOTIDE SEQUENCE [LARGE SCALE GENOMIC DNA]</scope>
    <source>
        <strain evidence="2">RS5460</strain>
    </source>
</reference>
<dbReference type="Proteomes" id="UP001328107">
    <property type="component" value="Unassembled WGS sequence"/>
</dbReference>
<protein>
    <submittedName>
        <fullName evidence="1">Uncharacterized protein</fullName>
    </submittedName>
</protein>
<accession>A0AAN5D970</accession>
<gene>
    <name evidence="1" type="ORF">PMAYCL1PPCAC_27984</name>
</gene>
<evidence type="ECO:0000313" key="2">
    <source>
        <dbReference type="Proteomes" id="UP001328107"/>
    </source>
</evidence>
<proteinExistence type="predicted"/>